<organism evidence="3 4">
    <name type="scientific">Streptomyces lunaelactis</name>
    <dbReference type="NCBI Taxonomy" id="1535768"/>
    <lineage>
        <taxon>Bacteria</taxon>
        <taxon>Bacillati</taxon>
        <taxon>Actinomycetota</taxon>
        <taxon>Actinomycetes</taxon>
        <taxon>Kitasatosporales</taxon>
        <taxon>Streptomycetaceae</taxon>
        <taxon>Streptomyces</taxon>
    </lineage>
</organism>
<feature type="region of interest" description="Disordered" evidence="1">
    <location>
        <begin position="100"/>
        <end position="156"/>
    </location>
</feature>
<evidence type="ECO:0000313" key="3">
    <source>
        <dbReference type="EMBL" id="AVZ74233.1"/>
    </source>
</evidence>
<dbReference type="KEGG" id="slk:SLUN_20750"/>
<reference evidence="3 4" key="1">
    <citation type="submission" date="2018-01" db="EMBL/GenBank/DDBJ databases">
        <title>Complete genome sequence of Streptomyces lunaelactis MM109T, a Ferroverdin A producer isolated from cave moonmilk deposits.</title>
        <authorList>
            <person name="Naome A."/>
            <person name="Martinet L."/>
            <person name="Maciejewska M."/>
            <person name="Anderssen S."/>
            <person name="Adam D."/>
            <person name="Tenconi E."/>
            <person name="Deflandre B."/>
            <person name="Arguelles-Arias A."/>
            <person name="Calusinska M."/>
            <person name="Copieters W."/>
            <person name="Karim L."/>
            <person name="Hanikenne M."/>
            <person name="Baurain D."/>
            <person name="van Wezel G."/>
            <person name="Smargiasso N."/>
            <person name="de Pauw E."/>
            <person name="Delfosse P."/>
            <person name="Rigali S."/>
        </authorList>
    </citation>
    <scope>NUCLEOTIDE SEQUENCE [LARGE SCALE GENOMIC DNA]</scope>
    <source>
        <strain evidence="3 4">MM109</strain>
    </source>
</reference>
<feature type="compositionally biased region" description="Basic and acidic residues" evidence="1">
    <location>
        <begin position="218"/>
        <end position="231"/>
    </location>
</feature>
<feature type="compositionally biased region" description="Low complexity" evidence="1">
    <location>
        <begin position="232"/>
        <end position="246"/>
    </location>
</feature>
<dbReference type="EMBL" id="CP026304">
    <property type="protein sequence ID" value="AVZ74233.1"/>
    <property type="molecule type" value="Genomic_DNA"/>
</dbReference>
<keyword evidence="2" id="KW-0812">Transmembrane</keyword>
<feature type="compositionally biased region" description="Polar residues" evidence="1">
    <location>
        <begin position="207"/>
        <end position="216"/>
    </location>
</feature>
<sequence length="246" mass="25434">MKPEREDPRPPELEALLEAASRPGALIFPAAEEQALQAFRTAHEKGVHAAPLRWRRRRDDWRPAGERRRARSLKALLAGVVAAAALGGVAVAAGEGAISSPFGGDAEPKPGRNAPTVPGAGEETAGDGGGERAPQRSARPIPSDSHDSPAERSGTAQDIVAHCRVYLLAVERQGKAPGDAAMTRLEEAAGSREAVPAYCEQLLAGEQQGSTGSSPAEKSPEQPEKPGKKDAPGSAGPGAAPDFETG</sequence>
<evidence type="ECO:0000256" key="2">
    <source>
        <dbReference type="SAM" id="Phobius"/>
    </source>
</evidence>
<evidence type="ECO:0000313" key="4">
    <source>
        <dbReference type="Proteomes" id="UP000244201"/>
    </source>
</evidence>
<proteinExistence type="predicted"/>
<keyword evidence="2" id="KW-0472">Membrane</keyword>
<feature type="transmembrane region" description="Helical" evidence="2">
    <location>
        <begin position="75"/>
        <end position="93"/>
    </location>
</feature>
<dbReference type="Proteomes" id="UP000244201">
    <property type="component" value="Chromosome"/>
</dbReference>
<gene>
    <name evidence="3" type="ORF">SLUN_20750</name>
</gene>
<dbReference type="GeneID" id="55657684"/>
<protein>
    <submittedName>
        <fullName evidence="3">Uncharacterized protein</fullName>
    </submittedName>
</protein>
<feature type="region of interest" description="Disordered" evidence="1">
    <location>
        <begin position="190"/>
        <end position="246"/>
    </location>
</feature>
<name>A0A2R4T504_9ACTN</name>
<dbReference type="AlphaFoldDB" id="A0A2R4T504"/>
<evidence type="ECO:0000256" key="1">
    <source>
        <dbReference type="SAM" id="MobiDB-lite"/>
    </source>
</evidence>
<keyword evidence="2" id="KW-1133">Transmembrane helix</keyword>
<dbReference type="RefSeq" id="WP_108150502.1">
    <property type="nucleotide sequence ID" value="NZ_CP026304.1"/>
</dbReference>
<accession>A0A2R4T504</accession>
<keyword evidence="4" id="KW-1185">Reference proteome</keyword>
<dbReference type="OrthoDB" id="4263369at2"/>